<protein>
    <submittedName>
        <fullName evidence="10">Prolyl 4-hydroxylase alpha subunit</fullName>
    </submittedName>
</protein>
<evidence type="ECO:0000259" key="9">
    <source>
        <dbReference type="SMART" id="SM00702"/>
    </source>
</evidence>
<dbReference type="GO" id="GO:0031418">
    <property type="term" value="F:L-ascorbic acid binding"/>
    <property type="evidence" value="ECO:0007669"/>
    <property type="project" value="InterPro"/>
</dbReference>
<dbReference type="GO" id="GO:0005789">
    <property type="term" value="C:endoplasmic reticulum membrane"/>
    <property type="evidence" value="ECO:0007669"/>
    <property type="project" value="UniProtKB-SubCell"/>
</dbReference>
<keyword evidence="4" id="KW-0223">Dioxygenase</keyword>
<dbReference type="Proteomes" id="UP000694251">
    <property type="component" value="Unassembled WGS sequence"/>
</dbReference>
<evidence type="ECO:0000256" key="6">
    <source>
        <dbReference type="ARBA" id="ARBA00023002"/>
    </source>
</evidence>
<evidence type="ECO:0000313" key="10">
    <source>
        <dbReference type="EMBL" id="KAG7531486.1"/>
    </source>
</evidence>
<dbReference type="InterPro" id="IPR045054">
    <property type="entry name" value="P4HA-like"/>
</dbReference>
<keyword evidence="6" id="KW-0560">Oxidoreductase</keyword>
<name>A0A8T1XHT6_ARASU</name>
<comment type="subcellular location">
    <subcellularLocation>
        <location evidence="2">Endoplasmic reticulum membrane</location>
        <topology evidence="2">Single-pass type II membrane protein</topology>
    </subcellularLocation>
</comment>
<evidence type="ECO:0000256" key="7">
    <source>
        <dbReference type="ARBA" id="ARBA00023004"/>
    </source>
</evidence>
<dbReference type="GO" id="GO:0004656">
    <property type="term" value="F:procollagen-proline 4-dioxygenase activity"/>
    <property type="evidence" value="ECO:0007669"/>
    <property type="project" value="UniProtKB-EC"/>
</dbReference>
<feature type="domain" description="Prolyl 4-hydroxylase alpha subunit" evidence="9">
    <location>
        <begin position="84"/>
        <end position="224"/>
    </location>
</feature>
<keyword evidence="7" id="KW-0408">Iron</keyword>
<keyword evidence="11" id="KW-1185">Reference proteome</keyword>
<keyword evidence="5" id="KW-0735">Signal-anchor</keyword>
<dbReference type="OrthoDB" id="420380at2759"/>
<evidence type="ECO:0000256" key="1">
    <source>
        <dbReference type="ARBA" id="ARBA00001961"/>
    </source>
</evidence>
<comment type="catalytic activity">
    <reaction evidence="8">
        <text>L-prolyl-[collagen] + 2-oxoglutarate + O2 = trans-4-hydroxy-L-prolyl-[collagen] + succinate + CO2</text>
        <dbReference type="Rhea" id="RHEA:18945"/>
        <dbReference type="Rhea" id="RHEA-COMP:11676"/>
        <dbReference type="Rhea" id="RHEA-COMP:11680"/>
        <dbReference type="ChEBI" id="CHEBI:15379"/>
        <dbReference type="ChEBI" id="CHEBI:16526"/>
        <dbReference type="ChEBI" id="CHEBI:16810"/>
        <dbReference type="ChEBI" id="CHEBI:30031"/>
        <dbReference type="ChEBI" id="CHEBI:50342"/>
        <dbReference type="ChEBI" id="CHEBI:61965"/>
        <dbReference type="EC" id="1.14.11.2"/>
    </reaction>
</comment>
<evidence type="ECO:0000256" key="5">
    <source>
        <dbReference type="ARBA" id="ARBA00022968"/>
    </source>
</evidence>
<comment type="cofactor">
    <cofactor evidence="1">
        <name>L-ascorbate</name>
        <dbReference type="ChEBI" id="CHEBI:38290"/>
    </cofactor>
</comment>
<sequence>MAPAMKIVFGLLTFVTVGMVIGSLLQLAFINRLEDSYGTGFPSLRGLRGQNTRYLRDVSRWANDKDAELLRIGNVKPEVVSWSPRIIVLHDFLSPEECEYLKAIARPRLQFPLLLILFSSTSGKWRLIQVPKCRYEPQQFYKPHHDYFADTFNLKRGGQRGSTMLMYLTDDVERGETYFPLAGDGDCTCGGKIMKGISVKPPKETQFSSGAWDSTDSQILGAYMEDVKFCLEKSGLLLNG</sequence>
<evidence type="ECO:0000256" key="4">
    <source>
        <dbReference type="ARBA" id="ARBA00022964"/>
    </source>
</evidence>
<dbReference type="GO" id="GO:0005506">
    <property type="term" value="F:iron ion binding"/>
    <property type="evidence" value="ECO:0007669"/>
    <property type="project" value="InterPro"/>
</dbReference>
<accession>A0A8T1XHT6</accession>
<dbReference type="AlphaFoldDB" id="A0A8T1XHT6"/>
<keyword evidence="3" id="KW-0479">Metal-binding</keyword>
<evidence type="ECO:0000256" key="3">
    <source>
        <dbReference type="ARBA" id="ARBA00022723"/>
    </source>
</evidence>
<keyword evidence="5" id="KW-0812">Transmembrane</keyword>
<evidence type="ECO:0000256" key="2">
    <source>
        <dbReference type="ARBA" id="ARBA00004648"/>
    </source>
</evidence>
<reference evidence="10 11" key="1">
    <citation type="submission" date="2020-12" db="EMBL/GenBank/DDBJ databases">
        <title>Concerted genomic and epigenomic changes stabilize Arabidopsis allopolyploids.</title>
        <authorList>
            <person name="Chen Z."/>
        </authorList>
    </citation>
    <scope>NUCLEOTIDE SEQUENCE [LARGE SCALE GENOMIC DNA]</scope>
    <source>
        <strain evidence="10">As9502</strain>
        <tissue evidence="10">Leaf</tissue>
    </source>
</reference>
<dbReference type="PANTHER" id="PTHR10869">
    <property type="entry name" value="PROLYL 4-HYDROXYLASE ALPHA SUBUNIT"/>
    <property type="match status" value="1"/>
</dbReference>
<organism evidence="10 11">
    <name type="scientific">Arabidopsis suecica</name>
    <name type="common">Swedish thale-cress</name>
    <name type="synonym">Cardaminopsis suecica</name>
    <dbReference type="NCBI Taxonomy" id="45249"/>
    <lineage>
        <taxon>Eukaryota</taxon>
        <taxon>Viridiplantae</taxon>
        <taxon>Streptophyta</taxon>
        <taxon>Embryophyta</taxon>
        <taxon>Tracheophyta</taxon>
        <taxon>Spermatophyta</taxon>
        <taxon>Magnoliopsida</taxon>
        <taxon>eudicotyledons</taxon>
        <taxon>Gunneridae</taxon>
        <taxon>Pentapetalae</taxon>
        <taxon>rosids</taxon>
        <taxon>malvids</taxon>
        <taxon>Brassicales</taxon>
        <taxon>Brassicaceae</taxon>
        <taxon>Camelineae</taxon>
        <taxon>Arabidopsis</taxon>
    </lineage>
</organism>
<dbReference type="SMART" id="SM00702">
    <property type="entry name" value="P4Hc"/>
    <property type="match status" value="1"/>
</dbReference>
<gene>
    <name evidence="10" type="ORF">ISN44_Un30g000020</name>
</gene>
<evidence type="ECO:0000256" key="8">
    <source>
        <dbReference type="ARBA" id="ARBA00049169"/>
    </source>
</evidence>
<proteinExistence type="predicted"/>
<comment type="caution">
    <text evidence="10">The sequence shown here is derived from an EMBL/GenBank/DDBJ whole genome shotgun (WGS) entry which is preliminary data.</text>
</comment>
<dbReference type="EMBL" id="JAEFBJ010000030">
    <property type="protein sequence ID" value="KAG7531486.1"/>
    <property type="molecule type" value="Genomic_DNA"/>
</dbReference>
<evidence type="ECO:0000313" key="11">
    <source>
        <dbReference type="Proteomes" id="UP000694251"/>
    </source>
</evidence>
<dbReference type="PANTHER" id="PTHR10869:SF42">
    <property type="entry name" value="PROLYL 4-HYDROXYLASE 1"/>
    <property type="match status" value="1"/>
</dbReference>
<dbReference type="InterPro" id="IPR006620">
    <property type="entry name" value="Pro_4_hyd_alph"/>
</dbReference>